<protein>
    <recommendedName>
        <fullName evidence="3">dihydropyrimidinase</fullName>
        <ecNumber evidence="3">3.5.2.2</ecNumber>
    </recommendedName>
</protein>
<gene>
    <name evidence="5" type="ORF">BON22_5481</name>
</gene>
<dbReference type="Gene3D" id="2.30.40.10">
    <property type="entry name" value="Urease, subunit C, domain 1"/>
    <property type="match status" value="1"/>
</dbReference>
<dbReference type="Pfam" id="PF01979">
    <property type="entry name" value="Amidohydro_1"/>
    <property type="match status" value="1"/>
</dbReference>
<proteinExistence type="predicted"/>
<dbReference type="SMR" id="A0A1V2KYF7"/>
<dbReference type="Proteomes" id="UP000189513">
    <property type="component" value="Unassembled WGS sequence"/>
</dbReference>
<feature type="domain" description="Amidohydrolase-related" evidence="4">
    <location>
        <begin position="10"/>
        <end position="77"/>
    </location>
</feature>
<dbReference type="InterPro" id="IPR006680">
    <property type="entry name" value="Amidohydro-rel"/>
</dbReference>
<evidence type="ECO:0000256" key="2">
    <source>
        <dbReference type="ARBA" id="ARBA00036696"/>
    </source>
</evidence>
<dbReference type="EMBL" id="MPUK01000020">
    <property type="protein sequence ID" value="ONH64679.1"/>
    <property type="molecule type" value="Genomic_DNA"/>
</dbReference>
<keyword evidence="6" id="KW-1185">Reference proteome</keyword>
<reference evidence="6" key="1">
    <citation type="journal article" date="2017" name="Genome Announc.">
        <title>Genome sequences of Cyberlindnera fabianii 65, Pichia kudriavzevii 129, and Saccharomyces cerevisiae 131 isolated from fermented masau fruits in Zimbabwe.</title>
        <authorList>
            <person name="van Rijswijck I.M.H."/>
            <person name="Derks M.F.L."/>
            <person name="Abee T."/>
            <person name="de Ridder D."/>
            <person name="Smid E.J."/>
        </authorList>
    </citation>
    <scope>NUCLEOTIDE SEQUENCE [LARGE SCALE GENOMIC DNA]</scope>
    <source>
        <strain evidence="6">65</strain>
    </source>
</reference>
<dbReference type="GO" id="GO:0004157">
    <property type="term" value="F:dihydropyrimidinase activity"/>
    <property type="evidence" value="ECO:0007669"/>
    <property type="project" value="UniProtKB-EC"/>
</dbReference>
<evidence type="ECO:0000313" key="6">
    <source>
        <dbReference type="Proteomes" id="UP000189513"/>
    </source>
</evidence>
<dbReference type="InterPro" id="IPR011059">
    <property type="entry name" value="Metal-dep_hydrolase_composite"/>
</dbReference>
<evidence type="ECO:0000313" key="5">
    <source>
        <dbReference type="EMBL" id="ONH64679.1"/>
    </source>
</evidence>
<dbReference type="VEuPathDB" id="FungiDB:BON22_5481"/>
<dbReference type="PANTHER" id="PTHR11647">
    <property type="entry name" value="HYDRANTOINASE/DIHYDROPYRIMIDINASE FAMILY MEMBER"/>
    <property type="match status" value="1"/>
</dbReference>
<evidence type="ECO:0000256" key="3">
    <source>
        <dbReference type="ARBA" id="ARBA00039113"/>
    </source>
</evidence>
<name>A0A1V2KYF7_CYBFA</name>
<dbReference type="STRING" id="36022.A0A1V2KYF7"/>
<dbReference type="PANTHER" id="PTHR11647:SF1">
    <property type="entry name" value="COLLAPSIN RESPONSE MEDIATOR PROTEIN"/>
    <property type="match status" value="1"/>
</dbReference>
<evidence type="ECO:0000259" key="4">
    <source>
        <dbReference type="Pfam" id="PF01979"/>
    </source>
</evidence>
<dbReference type="InterPro" id="IPR050378">
    <property type="entry name" value="Metallo-dep_Hydrolases_sf"/>
</dbReference>
<comment type="catalytic activity">
    <reaction evidence="2">
        <text>5,6-dihydrouracil + H2O = 3-(carbamoylamino)propanoate + H(+)</text>
        <dbReference type="Rhea" id="RHEA:16121"/>
        <dbReference type="ChEBI" id="CHEBI:11892"/>
        <dbReference type="ChEBI" id="CHEBI:15377"/>
        <dbReference type="ChEBI" id="CHEBI:15378"/>
        <dbReference type="ChEBI" id="CHEBI:15901"/>
        <dbReference type="EC" id="3.5.2.2"/>
    </reaction>
</comment>
<comment type="caution">
    <text evidence="5">The sequence shown here is derived from an EMBL/GenBank/DDBJ whole genome shotgun (WGS) entry which is preliminary data.</text>
</comment>
<accession>A0A1V2KYF7</accession>
<organism evidence="5 6">
    <name type="scientific">Cyberlindnera fabianii</name>
    <name type="common">Yeast</name>
    <name type="synonym">Hansenula fabianii</name>
    <dbReference type="NCBI Taxonomy" id="36022"/>
    <lineage>
        <taxon>Eukaryota</taxon>
        <taxon>Fungi</taxon>
        <taxon>Dikarya</taxon>
        <taxon>Ascomycota</taxon>
        <taxon>Saccharomycotina</taxon>
        <taxon>Saccharomycetes</taxon>
        <taxon>Phaffomycetales</taxon>
        <taxon>Phaffomycetaceae</taxon>
        <taxon>Cyberlindnera</taxon>
    </lineage>
</organism>
<dbReference type="AlphaFoldDB" id="A0A1V2KYF7"/>
<evidence type="ECO:0000256" key="1">
    <source>
        <dbReference type="ARBA" id="ARBA00001947"/>
    </source>
</evidence>
<dbReference type="SUPFAM" id="SSF51338">
    <property type="entry name" value="Composite domain of metallo-dependent hydrolases"/>
    <property type="match status" value="1"/>
</dbReference>
<comment type="cofactor">
    <cofactor evidence="1">
        <name>Zn(2+)</name>
        <dbReference type="ChEBI" id="CHEBI:29105"/>
    </cofactor>
</comment>
<dbReference type="EC" id="3.5.2.2" evidence="3"/>
<sequence length="114" mass="12984">MIHKILLKEPTKLYGMQSKGSIAVGYDADLVVWYPKGKMEEFVLKNEMLHHDIDYSPFEGMKFTNWPRWTVLRGKVVWDRDGDGITGSLGDGKYIRRGKSLLAGPRGALNPIFE</sequence>